<dbReference type="InterPro" id="IPR011706">
    <property type="entry name" value="Cu-oxidase_C"/>
</dbReference>
<dbReference type="InterPro" id="IPR002355">
    <property type="entry name" value="Cu_oxidase_Cu_BS"/>
</dbReference>
<dbReference type="GO" id="GO:0033215">
    <property type="term" value="P:reductive iron assimilation"/>
    <property type="evidence" value="ECO:0007669"/>
    <property type="project" value="TreeGrafter"/>
</dbReference>
<evidence type="ECO:0000259" key="8">
    <source>
        <dbReference type="Pfam" id="PF07731"/>
    </source>
</evidence>
<protein>
    <submittedName>
        <fullName evidence="10">Cupredoxin</fullName>
    </submittedName>
</protein>
<keyword evidence="2" id="KW-0479">Metal-binding</keyword>
<feature type="domain" description="Plastocyanin-like" evidence="8">
    <location>
        <begin position="377"/>
        <end position="498"/>
    </location>
</feature>
<dbReference type="OrthoDB" id="2121828at2759"/>
<proteinExistence type="inferred from homology"/>
<dbReference type="GO" id="GO:0033573">
    <property type="term" value="C:high-affinity iron permease complex"/>
    <property type="evidence" value="ECO:0007669"/>
    <property type="project" value="TreeGrafter"/>
</dbReference>
<evidence type="ECO:0000256" key="5">
    <source>
        <dbReference type="ARBA" id="ARBA00023008"/>
    </source>
</evidence>
<feature type="domain" description="Plastocyanin-like" evidence="9">
    <location>
        <begin position="31"/>
        <end position="146"/>
    </location>
</feature>
<dbReference type="Pfam" id="PF07732">
    <property type="entry name" value="Cu-oxidase_3"/>
    <property type="match status" value="1"/>
</dbReference>
<evidence type="ECO:0000256" key="3">
    <source>
        <dbReference type="ARBA" id="ARBA00022729"/>
    </source>
</evidence>
<dbReference type="Pfam" id="PF00394">
    <property type="entry name" value="Cu-oxidase"/>
    <property type="match status" value="1"/>
</dbReference>
<accession>A0A6A6NVJ1</accession>
<name>A0A6A6NVJ1_9PEZI</name>
<keyword evidence="3 6" id="KW-0732">Signal</keyword>
<evidence type="ECO:0000256" key="4">
    <source>
        <dbReference type="ARBA" id="ARBA00023002"/>
    </source>
</evidence>
<dbReference type="InterPro" id="IPR033138">
    <property type="entry name" value="Cu_oxidase_CS"/>
</dbReference>
<sequence>MHTLPTFALLLFSLLLHLARSASITQTWNLTWLHTSPSGLSHRPLISVNGAWPPPILVVALGDTLHIRVVNSLGNESTSIHWHGQHQVGTPQMDGASGATQCGIPPGGEFEYVFEAGPAGSYWWHSHNKGQYPDGLRGPLVVRDTERERLWGVEGEMAVTVADWYDEEMPGLLHAYLTGETEGREPVPNASLINEARTARFEVESGKTYLVRVISMSALAAHFLRIEDHDVTVVAIDGIPVEPAQTTSIRLSAGQRYDVLLHTKSNPTRNYALISRMDRLELQSRGQQPPPDATELYTNHGIVSYSAEFPDPSPLSPNETNFRPLNDMDLVPADGEELLGPVDEHITLTTSFTNRAGVGPRFSLCPHPYVSPLVPSLYTLYTLRALSTNPAVYGPAVCPFVVPHNAVVQIAVLNADDGPHPLHLHGHHFQVAGRGAGEWDGDEEALSKVPIRRDTVNVAPRGWVVVRFRAGNPGVWLFHCHMEFHLQAGMQVTIVEAPEMIGQETPLYADSEIQNCHALGLEAAGNCAGNVEDPLESSDCRRELTERDFWG</sequence>
<reference evidence="10" key="1">
    <citation type="journal article" date="2020" name="Stud. Mycol.">
        <title>101 Dothideomycetes genomes: a test case for predicting lifestyles and emergence of pathogens.</title>
        <authorList>
            <person name="Haridas S."/>
            <person name="Albert R."/>
            <person name="Binder M."/>
            <person name="Bloem J."/>
            <person name="Labutti K."/>
            <person name="Salamov A."/>
            <person name="Andreopoulos B."/>
            <person name="Baker S."/>
            <person name="Barry K."/>
            <person name="Bills G."/>
            <person name="Bluhm B."/>
            <person name="Cannon C."/>
            <person name="Castanera R."/>
            <person name="Culley D."/>
            <person name="Daum C."/>
            <person name="Ezra D."/>
            <person name="Gonzalez J."/>
            <person name="Henrissat B."/>
            <person name="Kuo A."/>
            <person name="Liang C."/>
            <person name="Lipzen A."/>
            <person name="Lutzoni F."/>
            <person name="Magnuson J."/>
            <person name="Mondo S."/>
            <person name="Nolan M."/>
            <person name="Ohm R."/>
            <person name="Pangilinan J."/>
            <person name="Park H.-J."/>
            <person name="Ramirez L."/>
            <person name="Alfaro M."/>
            <person name="Sun H."/>
            <person name="Tritt A."/>
            <person name="Yoshinaga Y."/>
            <person name="Zwiers L.-H."/>
            <person name="Turgeon B."/>
            <person name="Goodwin S."/>
            <person name="Spatafora J."/>
            <person name="Crous P."/>
            <person name="Grigoriev I."/>
        </authorList>
    </citation>
    <scope>NUCLEOTIDE SEQUENCE</scope>
    <source>
        <strain evidence="10">ATCC 16933</strain>
    </source>
</reference>
<comment type="similarity">
    <text evidence="1">Belongs to the multicopper oxidase family.</text>
</comment>
<keyword evidence="11" id="KW-1185">Reference proteome</keyword>
<evidence type="ECO:0000256" key="6">
    <source>
        <dbReference type="SAM" id="SignalP"/>
    </source>
</evidence>
<evidence type="ECO:0000313" key="11">
    <source>
        <dbReference type="Proteomes" id="UP000799766"/>
    </source>
</evidence>
<dbReference type="SUPFAM" id="SSF49503">
    <property type="entry name" value="Cupredoxins"/>
    <property type="match status" value="3"/>
</dbReference>
<dbReference type="InterPro" id="IPR001117">
    <property type="entry name" value="Cu-oxidase_2nd"/>
</dbReference>
<dbReference type="InterPro" id="IPR008972">
    <property type="entry name" value="Cupredoxin"/>
</dbReference>
<dbReference type="PANTHER" id="PTHR11709">
    <property type="entry name" value="MULTI-COPPER OXIDASE"/>
    <property type="match status" value="1"/>
</dbReference>
<evidence type="ECO:0000259" key="7">
    <source>
        <dbReference type="Pfam" id="PF00394"/>
    </source>
</evidence>
<evidence type="ECO:0000259" key="9">
    <source>
        <dbReference type="Pfam" id="PF07732"/>
    </source>
</evidence>
<evidence type="ECO:0000256" key="1">
    <source>
        <dbReference type="ARBA" id="ARBA00010609"/>
    </source>
</evidence>
<dbReference type="PANTHER" id="PTHR11709:SF361">
    <property type="entry name" value="IRON TRANSPORT MULTICOPPER OXIDASE FET3"/>
    <property type="match status" value="1"/>
</dbReference>
<dbReference type="AlphaFoldDB" id="A0A6A6NVJ1"/>
<feature type="signal peptide" evidence="6">
    <location>
        <begin position="1"/>
        <end position="21"/>
    </location>
</feature>
<dbReference type="Pfam" id="PF07731">
    <property type="entry name" value="Cu-oxidase_2"/>
    <property type="match status" value="1"/>
</dbReference>
<dbReference type="InterPro" id="IPR011707">
    <property type="entry name" value="Cu-oxidase-like_N"/>
</dbReference>
<dbReference type="GO" id="GO:0010106">
    <property type="term" value="P:cellular response to iron ion starvation"/>
    <property type="evidence" value="ECO:0007669"/>
    <property type="project" value="TreeGrafter"/>
</dbReference>
<dbReference type="Gene3D" id="2.60.40.420">
    <property type="entry name" value="Cupredoxins - blue copper proteins"/>
    <property type="match status" value="3"/>
</dbReference>
<dbReference type="PROSITE" id="PS00080">
    <property type="entry name" value="MULTICOPPER_OXIDASE2"/>
    <property type="match status" value="1"/>
</dbReference>
<feature type="domain" description="Plastocyanin-like" evidence="7">
    <location>
        <begin position="157"/>
        <end position="276"/>
    </location>
</feature>
<dbReference type="PROSITE" id="PS00079">
    <property type="entry name" value="MULTICOPPER_OXIDASE1"/>
    <property type="match status" value="1"/>
</dbReference>
<feature type="chain" id="PRO_5025638957" evidence="6">
    <location>
        <begin position="22"/>
        <end position="551"/>
    </location>
</feature>
<dbReference type="InterPro" id="IPR045087">
    <property type="entry name" value="Cu-oxidase_fam"/>
</dbReference>
<evidence type="ECO:0000256" key="2">
    <source>
        <dbReference type="ARBA" id="ARBA00022723"/>
    </source>
</evidence>
<dbReference type="CDD" id="cd13877">
    <property type="entry name" value="CuRO_2_Fet3p_like"/>
    <property type="match status" value="1"/>
</dbReference>
<keyword evidence="4" id="KW-0560">Oxidoreductase</keyword>
<dbReference type="InterPro" id="IPR044130">
    <property type="entry name" value="CuRO_2_Fet3-like"/>
</dbReference>
<dbReference type="GO" id="GO:0004322">
    <property type="term" value="F:ferroxidase activity"/>
    <property type="evidence" value="ECO:0007669"/>
    <property type="project" value="TreeGrafter"/>
</dbReference>
<dbReference type="Proteomes" id="UP000799766">
    <property type="component" value="Unassembled WGS sequence"/>
</dbReference>
<evidence type="ECO:0000313" key="10">
    <source>
        <dbReference type="EMBL" id="KAF2455514.1"/>
    </source>
</evidence>
<gene>
    <name evidence="10" type="ORF">BDY21DRAFT_395695</name>
</gene>
<dbReference type="EMBL" id="MU001686">
    <property type="protein sequence ID" value="KAF2455514.1"/>
    <property type="molecule type" value="Genomic_DNA"/>
</dbReference>
<keyword evidence="5" id="KW-0186">Copper</keyword>
<organism evidence="10 11">
    <name type="scientific">Lineolata rhizophorae</name>
    <dbReference type="NCBI Taxonomy" id="578093"/>
    <lineage>
        <taxon>Eukaryota</taxon>
        <taxon>Fungi</taxon>
        <taxon>Dikarya</taxon>
        <taxon>Ascomycota</taxon>
        <taxon>Pezizomycotina</taxon>
        <taxon>Dothideomycetes</taxon>
        <taxon>Dothideomycetes incertae sedis</taxon>
        <taxon>Lineolatales</taxon>
        <taxon>Lineolataceae</taxon>
        <taxon>Lineolata</taxon>
    </lineage>
</organism>
<dbReference type="GO" id="GO:0005507">
    <property type="term" value="F:copper ion binding"/>
    <property type="evidence" value="ECO:0007669"/>
    <property type="project" value="InterPro"/>
</dbReference>